<reference evidence="7" key="1">
    <citation type="journal article" date="2014" name="Int. J. Syst. Evol. Microbiol.">
        <title>Complete genome sequence of Corynebacterium casei LMG S-19264T (=DSM 44701T), isolated from a smear-ripened cheese.</title>
        <authorList>
            <consortium name="US DOE Joint Genome Institute (JGI-PGF)"/>
            <person name="Walter F."/>
            <person name="Albersmeier A."/>
            <person name="Kalinowski J."/>
            <person name="Ruckert C."/>
        </authorList>
    </citation>
    <scope>NUCLEOTIDE SEQUENCE</scope>
    <source>
        <strain evidence="7">JCM 4059</strain>
    </source>
</reference>
<organism evidence="7 8">
    <name type="scientific">Streptomyces mashuensis</name>
    <dbReference type="NCBI Taxonomy" id="33904"/>
    <lineage>
        <taxon>Bacteria</taxon>
        <taxon>Bacillati</taxon>
        <taxon>Actinomycetota</taxon>
        <taxon>Actinomycetes</taxon>
        <taxon>Kitasatosporales</taxon>
        <taxon>Streptomycetaceae</taxon>
        <taxon>Streptomyces</taxon>
    </lineage>
</organism>
<dbReference type="InterPro" id="IPR001680">
    <property type="entry name" value="WD40_rpt"/>
</dbReference>
<dbReference type="SUPFAM" id="SSF48452">
    <property type="entry name" value="TPR-like"/>
    <property type="match status" value="1"/>
</dbReference>
<sequence>MTTDLELEICGTRPGEYEVRVVRAAAGGEPEAVLRLDVDALLARRAELENTVLASSVSARRVVPVAEEPVRQVGENLFTALFAGPVYGAYRASLGVAQARQERLRIALRLEAPELALLPWEALFDPETDTYLCRHEPLVRHVPAPYTPEPRQVRPPLRVLVLIASPRGLPPLDTEAERGRLEKALAGQLAAGRVELSWLPQASWDSVHARLQEGEWHVLHFIGHGDYDVTADEGLIALVDDDGGPDMVEASRLADLLGEAEPTPRLVVLNSCASARGGTKDVFSSTGAALVRSGIHAVAAMQFTVSDRAALRFAQGFYTSLAGGHRIDEAARSARIAMLGGGRQALEWLTPVLYVRGDTTRLFTFTAPPPPVTPAAAAAAAPGAGAPPPLPAEQLRAQVRTLRVMACAEMRVGHYEKAVELLDDLLTLDPGNEEAQTLRTEATGRRRLAGLRDRAAQAEAAQDWPAAVEAYVELLGENPDDKEAAARLDACRTQQRIADLRAELLYHAEAGQWRAVLDVDEELRGLDASAADPDGLATRARSELQEAERHEAEQATEAARTEPLVVPFGEQVYALSWSPDGRRLAVSGTAATARVLDAADGAELLAVQAGVVDLHWVYAVAFGPDGTRFATGSDNHWVRVWDAGSGERLLEMRHDKPVLTVAFGRDGAYVASGGLDGTARVWDAATGREVRRVHHAGAVFEVALSPDGGRLATGSQDETARLWDVATGSRLLEVHHDHAVFAVAFGPDGGRLATGSHDGTARVWDARTGEQLLVLPHDCTVFAVAFSPDGRWLATGCHDGTARVWDAVSGEPVQEVRHDDKVLVVAFSPDGTRLATGSHDRTVRVWPVAE</sequence>
<evidence type="ECO:0000256" key="3">
    <source>
        <dbReference type="PROSITE-ProRule" id="PRU00221"/>
    </source>
</evidence>
<feature type="repeat" description="WD" evidence="3">
    <location>
        <begin position="774"/>
        <end position="815"/>
    </location>
</feature>
<comment type="caution">
    <text evidence="7">The sequence shown here is derived from an EMBL/GenBank/DDBJ whole genome shotgun (WGS) entry which is preliminary data.</text>
</comment>
<proteinExistence type="predicted"/>
<dbReference type="Proteomes" id="UP000638313">
    <property type="component" value="Unassembled WGS sequence"/>
</dbReference>
<name>A0A919B687_9ACTN</name>
<dbReference type="CDD" id="cd00200">
    <property type="entry name" value="WD40"/>
    <property type="match status" value="1"/>
</dbReference>
<dbReference type="PRINTS" id="PR00320">
    <property type="entry name" value="GPROTEINBRPT"/>
</dbReference>
<dbReference type="PROSITE" id="PS50005">
    <property type="entry name" value="TPR"/>
    <property type="match status" value="1"/>
</dbReference>
<keyword evidence="4" id="KW-0802">TPR repeat</keyword>
<feature type="repeat" description="WD" evidence="3">
    <location>
        <begin position="733"/>
        <end position="774"/>
    </location>
</feature>
<dbReference type="PROSITE" id="PS50082">
    <property type="entry name" value="WD_REPEATS_2"/>
    <property type="match status" value="6"/>
</dbReference>
<dbReference type="InterPro" id="IPR019734">
    <property type="entry name" value="TPR_rpt"/>
</dbReference>
<dbReference type="InterPro" id="IPR015943">
    <property type="entry name" value="WD40/YVTN_repeat-like_dom_sf"/>
</dbReference>
<evidence type="ECO:0000256" key="5">
    <source>
        <dbReference type="SAM" id="MobiDB-lite"/>
    </source>
</evidence>
<dbReference type="Gene3D" id="1.25.40.10">
    <property type="entry name" value="Tetratricopeptide repeat domain"/>
    <property type="match status" value="1"/>
</dbReference>
<dbReference type="InterPro" id="IPR050349">
    <property type="entry name" value="WD_LIS1/nudF_dynein_reg"/>
</dbReference>
<evidence type="ECO:0000313" key="7">
    <source>
        <dbReference type="EMBL" id="GHF52803.1"/>
    </source>
</evidence>
<gene>
    <name evidence="7" type="ORF">GCM10010218_37820</name>
</gene>
<keyword evidence="8" id="KW-1185">Reference proteome</keyword>
<dbReference type="PROSITE" id="PS00678">
    <property type="entry name" value="WD_REPEATS_1"/>
    <property type="match status" value="3"/>
</dbReference>
<evidence type="ECO:0000256" key="2">
    <source>
        <dbReference type="ARBA" id="ARBA00022737"/>
    </source>
</evidence>
<dbReference type="InterPro" id="IPR011047">
    <property type="entry name" value="Quinoprotein_ADH-like_sf"/>
</dbReference>
<feature type="repeat" description="WD" evidence="3">
    <location>
        <begin position="815"/>
        <end position="850"/>
    </location>
</feature>
<feature type="region of interest" description="Disordered" evidence="5">
    <location>
        <begin position="528"/>
        <end position="558"/>
    </location>
</feature>
<feature type="repeat" description="WD" evidence="3">
    <location>
        <begin position="617"/>
        <end position="651"/>
    </location>
</feature>
<dbReference type="EMBL" id="BNBD01000007">
    <property type="protein sequence ID" value="GHF52803.1"/>
    <property type="molecule type" value="Genomic_DNA"/>
</dbReference>
<evidence type="ECO:0000259" key="6">
    <source>
        <dbReference type="Pfam" id="PF12770"/>
    </source>
</evidence>
<keyword evidence="1 3" id="KW-0853">WD repeat</keyword>
<protein>
    <recommendedName>
        <fullName evidence="6">CHAT domain-containing protein</fullName>
    </recommendedName>
</protein>
<dbReference type="Pfam" id="PF12770">
    <property type="entry name" value="CHAT"/>
    <property type="match status" value="1"/>
</dbReference>
<evidence type="ECO:0000256" key="4">
    <source>
        <dbReference type="PROSITE-ProRule" id="PRU00339"/>
    </source>
</evidence>
<feature type="repeat" description="WD" evidence="3">
    <location>
        <begin position="692"/>
        <end position="733"/>
    </location>
</feature>
<dbReference type="Gene3D" id="2.130.10.10">
    <property type="entry name" value="YVTN repeat-like/Quinoprotein amine dehydrogenase"/>
    <property type="match status" value="2"/>
</dbReference>
<dbReference type="InterPro" id="IPR024983">
    <property type="entry name" value="CHAT_dom"/>
</dbReference>
<dbReference type="PROSITE" id="PS50294">
    <property type="entry name" value="WD_REPEATS_REGION"/>
    <property type="match status" value="5"/>
</dbReference>
<accession>A0A919B687</accession>
<feature type="repeat" description="WD" evidence="3">
    <location>
        <begin position="651"/>
        <end position="692"/>
    </location>
</feature>
<dbReference type="PANTHER" id="PTHR44129">
    <property type="entry name" value="WD REPEAT-CONTAINING PROTEIN POP1"/>
    <property type="match status" value="1"/>
</dbReference>
<dbReference type="SUPFAM" id="SSF50998">
    <property type="entry name" value="Quinoprotein alcohol dehydrogenase-like"/>
    <property type="match status" value="1"/>
</dbReference>
<dbReference type="SMART" id="SM00320">
    <property type="entry name" value="WD40"/>
    <property type="match status" value="7"/>
</dbReference>
<dbReference type="Pfam" id="PF00400">
    <property type="entry name" value="WD40"/>
    <property type="match status" value="6"/>
</dbReference>
<dbReference type="InterPro" id="IPR011990">
    <property type="entry name" value="TPR-like_helical_dom_sf"/>
</dbReference>
<reference evidence="7" key="2">
    <citation type="submission" date="2020-09" db="EMBL/GenBank/DDBJ databases">
        <authorList>
            <person name="Sun Q."/>
            <person name="Ohkuma M."/>
        </authorList>
    </citation>
    <scope>NUCLEOTIDE SEQUENCE</scope>
    <source>
        <strain evidence="7">JCM 4059</strain>
    </source>
</reference>
<dbReference type="InterPro" id="IPR020472">
    <property type="entry name" value="WD40_PAC1"/>
</dbReference>
<feature type="repeat" description="TPR" evidence="4">
    <location>
        <begin position="399"/>
        <end position="432"/>
    </location>
</feature>
<feature type="compositionally biased region" description="Basic and acidic residues" evidence="5">
    <location>
        <begin position="540"/>
        <end position="553"/>
    </location>
</feature>
<feature type="domain" description="CHAT" evidence="6">
    <location>
        <begin position="72"/>
        <end position="343"/>
    </location>
</feature>
<keyword evidence="2" id="KW-0677">Repeat</keyword>
<evidence type="ECO:0000256" key="1">
    <source>
        <dbReference type="ARBA" id="ARBA00022574"/>
    </source>
</evidence>
<dbReference type="AlphaFoldDB" id="A0A919B687"/>
<dbReference type="InterPro" id="IPR019775">
    <property type="entry name" value="WD40_repeat_CS"/>
</dbReference>
<evidence type="ECO:0000313" key="8">
    <source>
        <dbReference type="Proteomes" id="UP000638313"/>
    </source>
</evidence>
<dbReference type="RefSeq" id="WP_190130810.1">
    <property type="nucleotide sequence ID" value="NZ_BNBD01000007.1"/>
</dbReference>